<evidence type="ECO:0000313" key="2">
    <source>
        <dbReference type="Proteomes" id="UP001417504"/>
    </source>
</evidence>
<organism evidence="1 2">
    <name type="scientific">Stephania japonica</name>
    <dbReference type="NCBI Taxonomy" id="461633"/>
    <lineage>
        <taxon>Eukaryota</taxon>
        <taxon>Viridiplantae</taxon>
        <taxon>Streptophyta</taxon>
        <taxon>Embryophyta</taxon>
        <taxon>Tracheophyta</taxon>
        <taxon>Spermatophyta</taxon>
        <taxon>Magnoliopsida</taxon>
        <taxon>Ranunculales</taxon>
        <taxon>Menispermaceae</taxon>
        <taxon>Menispermoideae</taxon>
        <taxon>Cissampelideae</taxon>
        <taxon>Stephania</taxon>
    </lineage>
</organism>
<dbReference type="AlphaFoldDB" id="A0AAP0KK63"/>
<sequence>MLRMRFVQSRGAGEYEKGLAQAISSQCSCSHIPNLHLCNWMLCIQEQQEIGVRLSLRREPNAKSPTSMGLLLVEMVA</sequence>
<protein>
    <submittedName>
        <fullName evidence="1">Uncharacterized protein</fullName>
    </submittedName>
</protein>
<comment type="caution">
    <text evidence="1">The sequence shown here is derived from an EMBL/GenBank/DDBJ whole genome shotgun (WGS) entry which is preliminary data.</text>
</comment>
<name>A0AAP0KK63_9MAGN</name>
<keyword evidence="2" id="KW-1185">Reference proteome</keyword>
<evidence type="ECO:0000313" key="1">
    <source>
        <dbReference type="EMBL" id="KAK9154093.1"/>
    </source>
</evidence>
<reference evidence="1 2" key="1">
    <citation type="submission" date="2024-01" db="EMBL/GenBank/DDBJ databases">
        <title>Genome assemblies of Stephania.</title>
        <authorList>
            <person name="Yang L."/>
        </authorList>
    </citation>
    <scope>NUCLEOTIDE SEQUENCE [LARGE SCALE GENOMIC DNA]</scope>
    <source>
        <strain evidence="1">QJT</strain>
        <tissue evidence="1">Leaf</tissue>
    </source>
</reference>
<accession>A0AAP0KK63</accession>
<dbReference type="EMBL" id="JBBNAE010000001">
    <property type="protein sequence ID" value="KAK9154093.1"/>
    <property type="molecule type" value="Genomic_DNA"/>
</dbReference>
<dbReference type="Proteomes" id="UP001417504">
    <property type="component" value="Unassembled WGS sequence"/>
</dbReference>
<proteinExistence type="predicted"/>
<gene>
    <name evidence="1" type="ORF">Sjap_001573</name>
</gene>